<name>A0AAJ8BV71_ASPNG</name>
<proteinExistence type="predicted"/>
<accession>A0AAJ8BV71</accession>
<reference evidence="1" key="2">
    <citation type="submission" date="2025-08" db="UniProtKB">
        <authorList>
            <consortium name="RefSeq"/>
        </authorList>
    </citation>
    <scope>IDENTIFICATION</scope>
</reference>
<dbReference type="KEGG" id="ang:An12g04980"/>
<dbReference type="AlphaFoldDB" id="A0AAJ8BV71"/>
<evidence type="ECO:0000313" key="1">
    <source>
        <dbReference type="RefSeq" id="XP_059604449.1"/>
    </source>
</evidence>
<dbReference type="GeneID" id="84592564"/>
<dbReference type="VEuPathDB" id="FungiDB:An12g04980"/>
<reference evidence="1" key="1">
    <citation type="submission" date="2025-02" db="EMBL/GenBank/DDBJ databases">
        <authorList>
            <consortium name="NCBI Genome Project"/>
        </authorList>
    </citation>
    <scope>NUCLEOTIDE SEQUENCE</scope>
</reference>
<gene>
    <name evidence="1" type="ORF">An12g04980</name>
</gene>
<protein>
    <submittedName>
        <fullName evidence="1">Uncharacterized protein</fullName>
    </submittedName>
</protein>
<sequence length="31" mass="3731">MQPLVCNHSWCLHRSSERMWGPCHAKLRYFG</sequence>
<organism evidence="1">
    <name type="scientific">Aspergillus niger</name>
    <dbReference type="NCBI Taxonomy" id="5061"/>
    <lineage>
        <taxon>Eukaryota</taxon>
        <taxon>Fungi</taxon>
        <taxon>Dikarya</taxon>
        <taxon>Ascomycota</taxon>
        <taxon>Pezizomycotina</taxon>
        <taxon>Eurotiomycetes</taxon>
        <taxon>Eurotiomycetidae</taxon>
        <taxon>Eurotiales</taxon>
        <taxon>Aspergillaceae</taxon>
        <taxon>Aspergillus</taxon>
        <taxon>Aspergillus subgen. Circumdati</taxon>
    </lineage>
</organism>
<dbReference type="RefSeq" id="XP_059604449.1">
    <property type="nucleotide sequence ID" value="XM_059750878.1"/>
</dbReference>